<dbReference type="AlphaFoldDB" id="X1VJH2"/>
<dbReference type="EMBL" id="BARW01034583">
    <property type="protein sequence ID" value="GAJ07960.1"/>
    <property type="molecule type" value="Genomic_DNA"/>
</dbReference>
<accession>X1VJH2</accession>
<proteinExistence type="predicted"/>
<comment type="caution">
    <text evidence="1">The sequence shown here is derived from an EMBL/GenBank/DDBJ whole genome shotgun (WGS) entry which is preliminary data.</text>
</comment>
<reference evidence="1" key="1">
    <citation type="journal article" date="2014" name="Front. Microbiol.">
        <title>High frequency of phylogenetically diverse reductive dehalogenase-homologous genes in deep subseafloor sedimentary metagenomes.</title>
        <authorList>
            <person name="Kawai M."/>
            <person name="Futagami T."/>
            <person name="Toyoda A."/>
            <person name="Takaki Y."/>
            <person name="Nishi S."/>
            <person name="Hori S."/>
            <person name="Arai W."/>
            <person name="Tsubouchi T."/>
            <person name="Morono Y."/>
            <person name="Uchiyama I."/>
            <person name="Ito T."/>
            <person name="Fujiyama A."/>
            <person name="Inagaki F."/>
            <person name="Takami H."/>
        </authorList>
    </citation>
    <scope>NUCLEOTIDE SEQUENCE</scope>
    <source>
        <strain evidence="1">Expedition CK06-06</strain>
    </source>
</reference>
<protein>
    <submittedName>
        <fullName evidence="1">Uncharacterized protein</fullName>
    </submittedName>
</protein>
<sequence>MLRAYAEDAVAYENEERIRRKRPIYTPEEYEERVEWHKARVPYKLTAARYHSFQRYFHWLKQLGWVEFTGVEEPSAVQENYPPGPPRKYYRLTRKGIDAPDYEWSRPQLALYPEINGQPGLEYFREKRKQHRYSTKSRTKSR</sequence>
<evidence type="ECO:0000313" key="1">
    <source>
        <dbReference type="EMBL" id="GAJ07960.1"/>
    </source>
</evidence>
<organism evidence="1">
    <name type="scientific">marine sediment metagenome</name>
    <dbReference type="NCBI Taxonomy" id="412755"/>
    <lineage>
        <taxon>unclassified sequences</taxon>
        <taxon>metagenomes</taxon>
        <taxon>ecological metagenomes</taxon>
    </lineage>
</organism>
<gene>
    <name evidence="1" type="ORF">S12H4_54163</name>
</gene>
<feature type="non-terminal residue" evidence="1">
    <location>
        <position position="142"/>
    </location>
</feature>
<name>X1VJH2_9ZZZZ</name>